<keyword evidence="1" id="KW-0732">Signal</keyword>
<dbReference type="Gene3D" id="2.60.40.1090">
    <property type="entry name" value="Fimbrial-type adhesion domain"/>
    <property type="match status" value="1"/>
</dbReference>
<evidence type="ECO:0008006" key="4">
    <source>
        <dbReference type="Google" id="ProtNLM"/>
    </source>
</evidence>
<name>A0ABP9MT95_9GAMM</name>
<organism evidence="2 3">
    <name type="scientific">Wohlfahrtiimonas larvae</name>
    <dbReference type="NCBI Taxonomy" id="1157986"/>
    <lineage>
        <taxon>Bacteria</taxon>
        <taxon>Pseudomonadati</taxon>
        <taxon>Pseudomonadota</taxon>
        <taxon>Gammaproteobacteria</taxon>
        <taxon>Cardiobacteriales</taxon>
        <taxon>Ignatzschineriaceae</taxon>
        <taxon>Wohlfahrtiimonas</taxon>
    </lineage>
</organism>
<dbReference type="SUPFAM" id="SSF49401">
    <property type="entry name" value="Bacterial adhesins"/>
    <property type="match status" value="1"/>
</dbReference>
<evidence type="ECO:0000313" key="2">
    <source>
        <dbReference type="EMBL" id="GAA5101390.1"/>
    </source>
</evidence>
<evidence type="ECO:0000256" key="1">
    <source>
        <dbReference type="SAM" id="SignalP"/>
    </source>
</evidence>
<dbReference type="EMBL" id="BAABKE010000005">
    <property type="protein sequence ID" value="GAA5101390.1"/>
    <property type="molecule type" value="Genomic_DNA"/>
</dbReference>
<accession>A0ABP9MT95</accession>
<reference evidence="3" key="1">
    <citation type="journal article" date="2019" name="Int. J. Syst. Evol. Microbiol.">
        <title>The Global Catalogue of Microorganisms (GCM) 10K type strain sequencing project: providing services to taxonomists for standard genome sequencing and annotation.</title>
        <authorList>
            <consortium name="The Broad Institute Genomics Platform"/>
            <consortium name="The Broad Institute Genome Sequencing Center for Infectious Disease"/>
            <person name="Wu L."/>
            <person name="Ma J."/>
        </authorList>
    </citation>
    <scope>NUCLEOTIDE SEQUENCE [LARGE SCALE GENOMIC DNA]</scope>
    <source>
        <strain evidence="3">JCM 18424</strain>
    </source>
</reference>
<dbReference type="RefSeq" id="WP_077925709.1">
    <property type="nucleotide sequence ID" value="NZ_BAABKE010000005.1"/>
</dbReference>
<protein>
    <recommendedName>
        <fullName evidence="4">Fimbrial-type adhesion domain-containing protein</fullName>
    </recommendedName>
</protein>
<dbReference type="InterPro" id="IPR036937">
    <property type="entry name" value="Adhesion_dom_fimbrial_sf"/>
</dbReference>
<proteinExistence type="predicted"/>
<gene>
    <name evidence="2" type="ORF">GCM10023338_17250</name>
</gene>
<dbReference type="Proteomes" id="UP001500631">
    <property type="component" value="Unassembled WGS sequence"/>
</dbReference>
<feature type="chain" id="PRO_5046297186" description="Fimbrial-type adhesion domain-containing protein" evidence="1">
    <location>
        <begin position="26"/>
        <end position="335"/>
    </location>
</feature>
<comment type="caution">
    <text evidence="2">The sequence shown here is derived from an EMBL/GenBank/DDBJ whole genome shotgun (WGS) entry which is preliminary data.</text>
</comment>
<dbReference type="InterPro" id="IPR008966">
    <property type="entry name" value="Adhesion_dom_sf"/>
</dbReference>
<evidence type="ECO:0000313" key="3">
    <source>
        <dbReference type="Proteomes" id="UP001500631"/>
    </source>
</evidence>
<keyword evidence="3" id="KW-1185">Reference proteome</keyword>
<sequence>MIFNFKRKISIVLLGIALLGNVTLADCSFSGNRTFTITMDVGLSPNSGPKTRGDLKCTFDTVITPLVNQPTDWNNFIVELKRSQYPVHGSLRDDQVVAKFRATLKTKADSRIVSTWDFDMAQKIVTKNTHSYTLKKDVEYFFEIENVVGMVIVSGGKEPIPLVSRYRPSSAYLIFPMALANFYVQGDIAYQRPPTKPTCTANAFTVVAPSQVDFKQMDINALEKDTEFVKSFVITITRKANQNCKDTTTPSITFTTSNALSEKTDAKIPERGLLFSIYREKTKRLVDFGKAYDWDSQSGLTTRAETYEGRIKKDPSTKVTPGPFGITVNYSISYR</sequence>
<feature type="signal peptide" evidence="1">
    <location>
        <begin position="1"/>
        <end position="25"/>
    </location>
</feature>